<reference evidence="3" key="1">
    <citation type="journal article" date="2023" name="Mol. Phylogenet. Evol.">
        <title>Genome-scale phylogeny and comparative genomics of the fungal order Sordariales.</title>
        <authorList>
            <person name="Hensen N."/>
            <person name="Bonometti L."/>
            <person name="Westerberg I."/>
            <person name="Brannstrom I.O."/>
            <person name="Guillou S."/>
            <person name="Cros-Aarteil S."/>
            <person name="Calhoun S."/>
            <person name="Haridas S."/>
            <person name="Kuo A."/>
            <person name="Mondo S."/>
            <person name="Pangilinan J."/>
            <person name="Riley R."/>
            <person name="LaButti K."/>
            <person name="Andreopoulos B."/>
            <person name="Lipzen A."/>
            <person name="Chen C."/>
            <person name="Yan M."/>
            <person name="Daum C."/>
            <person name="Ng V."/>
            <person name="Clum A."/>
            <person name="Steindorff A."/>
            <person name="Ohm R.A."/>
            <person name="Martin F."/>
            <person name="Silar P."/>
            <person name="Natvig D.O."/>
            <person name="Lalanne C."/>
            <person name="Gautier V."/>
            <person name="Ament-Velasquez S.L."/>
            <person name="Kruys A."/>
            <person name="Hutchinson M.I."/>
            <person name="Powell A.J."/>
            <person name="Barry K."/>
            <person name="Miller A.N."/>
            <person name="Grigoriev I.V."/>
            <person name="Debuchy R."/>
            <person name="Gladieux P."/>
            <person name="Hiltunen Thoren M."/>
            <person name="Johannesson H."/>
        </authorList>
    </citation>
    <scope>NUCLEOTIDE SEQUENCE</scope>
    <source>
        <strain evidence="3">CBS 955.72</strain>
    </source>
</reference>
<feature type="compositionally biased region" description="Basic and acidic residues" evidence="1">
    <location>
        <begin position="286"/>
        <end position="295"/>
    </location>
</feature>
<proteinExistence type="predicted"/>
<keyword evidence="2" id="KW-0472">Membrane</keyword>
<comment type="caution">
    <text evidence="3">The sequence shown here is derived from an EMBL/GenBank/DDBJ whole genome shotgun (WGS) entry which is preliminary data.</text>
</comment>
<evidence type="ECO:0000313" key="3">
    <source>
        <dbReference type="EMBL" id="KAK3343638.1"/>
    </source>
</evidence>
<dbReference type="AlphaFoldDB" id="A0AAJ0M993"/>
<feature type="region of interest" description="Disordered" evidence="1">
    <location>
        <begin position="280"/>
        <end position="321"/>
    </location>
</feature>
<evidence type="ECO:0000313" key="4">
    <source>
        <dbReference type="Proteomes" id="UP001275084"/>
    </source>
</evidence>
<feature type="region of interest" description="Disordered" evidence="1">
    <location>
        <begin position="198"/>
        <end position="243"/>
    </location>
</feature>
<feature type="compositionally biased region" description="Basic and acidic residues" evidence="1">
    <location>
        <begin position="334"/>
        <end position="346"/>
    </location>
</feature>
<feature type="region of interest" description="Disordered" evidence="1">
    <location>
        <begin position="334"/>
        <end position="404"/>
    </location>
</feature>
<name>A0AAJ0M993_9PEZI</name>
<keyword evidence="2" id="KW-1133">Transmembrane helix</keyword>
<feature type="compositionally biased region" description="Gly residues" evidence="1">
    <location>
        <begin position="222"/>
        <end position="234"/>
    </location>
</feature>
<organism evidence="3 4">
    <name type="scientific">Lasiosphaeria hispida</name>
    <dbReference type="NCBI Taxonomy" id="260671"/>
    <lineage>
        <taxon>Eukaryota</taxon>
        <taxon>Fungi</taxon>
        <taxon>Dikarya</taxon>
        <taxon>Ascomycota</taxon>
        <taxon>Pezizomycotina</taxon>
        <taxon>Sordariomycetes</taxon>
        <taxon>Sordariomycetidae</taxon>
        <taxon>Sordariales</taxon>
        <taxon>Lasiosphaeriaceae</taxon>
        <taxon>Lasiosphaeria</taxon>
    </lineage>
</organism>
<feature type="transmembrane region" description="Helical" evidence="2">
    <location>
        <begin position="251"/>
        <end position="273"/>
    </location>
</feature>
<accession>A0AAJ0M993</accession>
<sequence>MNPPPLNTRLDTFRSSVTPRAPFSMSIPTATAAGPLTTVFTAAPSCSSDFVYYGNSAGLDYVDRDPYSASVCYPLGRLNLLEVYFSPGVCPSGWTSGGYVYKTSFFWAPSLAPDETAAICCPSGYTPNFPVNPTPPVQTWASCVSALQSPLLAAPCNRCPRTLTVDTTRAGGARMTAVEETIMVRWRSADFPVLAVQPSLPSPPASPESPIATSTSPAQSSGSGGVAADGGSAGSGSASPSSVGLTTGAKAGIGVGAALGVIAILCLAALLLARRRRRARHAVPPPRDDAKELHTDSGAGGGELLDGAKELPADPPTKPELFVTGAVPAEASELRAGVDEPRHPVEVDASPSFPAELDPTPHEPLPASSVEVASPPEAAPISYSQPTPGPAGPSQRTDVATGYNEADEDARLEAEERHLAERRVTLQETLRVLEEDERLRLEQEAVRRRRRELRRETSGGLTKSGQQ</sequence>
<keyword evidence="2" id="KW-0812">Transmembrane</keyword>
<dbReference type="EMBL" id="JAUIQD010000007">
    <property type="protein sequence ID" value="KAK3343638.1"/>
    <property type="molecule type" value="Genomic_DNA"/>
</dbReference>
<evidence type="ECO:0000256" key="2">
    <source>
        <dbReference type="SAM" id="Phobius"/>
    </source>
</evidence>
<reference evidence="3" key="2">
    <citation type="submission" date="2023-06" db="EMBL/GenBank/DDBJ databases">
        <authorList>
            <consortium name="Lawrence Berkeley National Laboratory"/>
            <person name="Haridas S."/>
            <person name="Hensen N."/>
            <person name="Bonometti L."/>
            <person name="Westerberg I."/>
            <person name="Brannstrom I.O."/>
            <person name="Guillou S."/>
            <person name="Cros-Aarteil S."/>
            <person name="Calhoun S."/>
            <person name="Kuo A."/>
            <person name="Mondo S."/>
            <person name="Pangilinan J."/>
            <person name="Riley R."/>
            <person name="Labutti K."/>
            <person name="Andreopoulos B."/>
            <person name="Lipzen A."/>
            <person name="Chen C."/>
            <person name="Yanf M."/>
            <person name="Daum C."/>
            <person name="Ng V."/>
            <person name="Clum A."/>
            <person name="Steindorff A."/>
            <person name="Ohm R."/>
            <person name="Martin F."/>
            <person name="Silar P."/>
            <person name="Natvig D."/>
            <person name="Lalanne C."/>
            <person name="Gautier V."/>
            <person name="Ament-Velasquez S.L."/>
            <person name="Kruys A."/>
            <person name="Hutchinson M.I."/>
            <person name="Powell A.J."/>
            <person name="Barry K."/>
            <person name="Miller A.N."/>
            <person name="Grigoriev I.V."/>
            <person name="Debuchy R."/>
            <person name="Gladieux P."/>
            <person name="Thoren M.H."/>
            <person name="Johannesson H."/>
        </authorList>
    </citation>
    <scope>NUCLEOTIDE SEQUENCE</scope>
    <source>
        <strain evidence="3">CBS 955.72</strain>
    </source>
</reference>
<gene>
    <name evidence="3" type="ORF">B0T25DRAFT_554823</name>
</gene>
<keyword evidence="4" id="KW-1185">Reference proteome</keyword>
<feature type="compositionally biased region" description="Low complexity" evidence="1">
    <location>
        <begin position="208"/>
        <end position="221"/>
    </location>
</feature>
<evidence type="ECO:0000256" key="1">
    <source>
        <dbReference type="SAM" id="MobiDB-lite"/>
    </source>
</evidence>
<protein>
    <submittedName>
        <fullName evidence="3">Uncharacterized protein</fullName>
    </submittedName>
</protein>
<feature type="region of interest" description="Disordered" evidence="1">
    <location>
        <begin position="445"/>
        <end position="467"/>
    </location>
</feature>
<dbReference type="Proteomes" id="UP001275084">
    <property type="component" value="Unassembled WGS sequence"/>
</dbReference>